<dbReference type="RefSeq" id="WP_277733758.1">
    <property type="nucleotide sequence ID" value="NZ_CP120733.1"/>
</dbReference>
<dbReference type="PANTHER" id="PTHR30249:SF0">
    <property type="entry name" value="PLASTIDAL GLYCOLATE_GLYCERATE TRANSLOCATOR 1, CHLOROPLASTIC"/>
    <property type="match status" value="1"/>
</dbReference>
<feature type="transmembrane region" description="Helical" evidence="5">
    <location>
        <begin position="62"/>
        <end position="80"/>
    </location>
</feature>
<keyword evidence="7" id="KW-1185">Reference proteome</keyword>
<sequence length="229" mass="24322">MNLVNNPIFGILITIIAFEISVLINKKIKLSILNPVFISMIIIISFLLILDIDFDAYNKGGNFITFFLTPATVILAVPLYKQFELLKKNLFPILIGVFVGCLTSISSIIFLSKCLNVNTKIGLSLIPKSITTPIGIEISNQIGGIPSITIVCIIITGVAGAVLGPSLCKFFKIKDKVAIGVSIGTSSHALGTTKAMELGETEGAMSSLSIGIAGIITVLLAPILIKFIG</sequence>
<evidence type="ECO:0000256" key="2">
    <source>
        <dbReference type="ARBA" id="ARBA00022692"/>
    </source>
</evidence>
<evidence type="ECO:0000256" key="4">
    <source>
        <dbReference type="ARBA" id="ARBA00023136"/>
    </source>
</evidence>
<reference evidence="6 7" key="1">
    <citation type="submission" date="2023-03" db="EMBL/GenBank/DDBJ databases">
        <title>Complete genome sequence of Tepidibacter sp. SWIR-1, isolated from a deep-sea hydrothermal vent.</title>
        <authorList>
            <person name="Li X."/>
        </authorList>
    </citation>
    <scope>NUCLEOTIDE SEQUENCE [LARGE SCALE GENOMIC DNA]</scope>
    <source>
        <strain evidence="6 7">SWIR-1</strain>
    </source>
</reference>
<feature type="transmembrane region" description="Helical" evidence="5">
    <location>
        <begin position="208"/>
        <end position="228"/>
    </location>
</feature>
<keyword evidence="4 5" id="KW-0472">Membrane</keyword>
<accession>A0ABY8EI90</accession>
<dbReference type="Pfam" id="PF04172">
    <property type="entry name" value="LrgB"/>
    <property type="match status" value="1"/>
</dbReference>
<dbReference type="InterPro" id="IPR007300">
    <property type="entry name" value="CidB/LrgB"/>
</dbReference>
<comment type="subcellular location">
    <subcellularLocation>
        <location evidence="1">Membrane</location>
        <topology evidence="1">Multi-pass membrane protein</topology>
    </subcellularLocation>
</comment>
<evidence type="ECO:0000256" key="3">
    <source>
        <dbReference type="ARBA" id="ARBA00022989"/>
    </source>
</evidence>
<name>A0ABY8EI90_9FIRM</name>
<dbReference type="PANTHER" id="PTHR30249">
    <property type="entry name" value="PUTATIVE SEROTONIN TRANSPORTER"/>
    <property type="match status" value="1"/>
</dbReference>
<evidence type="ECO:0000313" key="6">
    <source>
        <dbReference type="EMBL" id="WFD11650.1"/>
    </source>
</evidence>
<feature type="transmembrane region" description="Helical" evidence="5">
    <location>
        <begin position="32"/>
        <end position="50"/>
    </location>
</feature>
<keyword evidence="2 5" id="KW-0812">Transmembrane</keyword>
<evidence type="ECO:0000256" key="5">
    <source>
        <dbReference type="SAM" id="Phobius"/>
    </source>
</evidence>
<feature type="transmembrane region" description="Helical" evidence="5">
    <location>
        <begin position="92"/>
        <end position="111"/>
    </location>
</feature>
<evidence type="ECO:0000256" key="1">
    <source>
        <dbReference type="ARBA" id="ARBA00004141"/>
    </source>
</evidence>
<gene>
    <name evidence="6" type="ORF">P4S50_06130</name>
</gene>
<keyword evidence="3 5" id="KW-1133">Transmembrane helix</keyword>
<feature type="transmembrane region" description="Helical" evidence="5">
    <location>
        <begin position="145"/>
        <end position="165"/>
    </location>
</feature>
<organism evidence="6 7">
    <name type="scientific">Tepidibacter hydrothermalis</name>
    <dbReference type="NCBI Taxonomy" id="3036126"/>
    <lineage>
        <taxon>Bacteria</taxon>
        <taxon>Bacillati</taxon>
        <taxon>Bacillota</taxon>
        <taxon>Clostridia</taxon>
        <taxon>Peptostreptococcales</taxon>
        <taxon>Peptostreptococcaceae</taxon>
        <taxon>Tepidibacter</taxon>
    </lineage>
</organism>
<feature type="transmembrane region" description="Helical" evidence="5">
    <location>
        <begin position="6"/>
        <end position="25"/>
    </location>
</feature>
<dbReference type="EMBL" id="CP120733">
    <property type="protein sequence ID" value="WFD11650.1"/>
    <property type="molecule type" value="Genomic_DNA"/>
</dbReference>
<protein>
    <submittedName>
        <fullName evidence="6">LrgB family protein</fullName>
    </submittedName>
</protein>
<evidence type="ECO:0000313" key="7">
    <source>
        <dbReference type="Proteomes" id="UP001222800"/>
    </source>
</evidence>
<dbReference type="Proteomes" id="UP001222800">
    <property type="component" value="Chromosome"/>
</dbReference>
<proteinExistence type="predicted"/>